<dbReference type="InterPro" id="IPR004045">
    <property type="entry name" value="Glutathione_S-Trfase_N"/>
</dbReference>
<dbReference type="PROSITE" id="PS50405">
    <property type="entry name" value="GST_CTER"/>
    <property type="match status" value="1"/>
</dbReference>
<dbReference type="Pfam" id="PF00043">
    <property type="entry name" value="GST_C"/>
    <property type="match status" value="1"/>
</dbReference>
<feature type="domain" description="GST N-terminal" evidence="1">
    <location>
        <begin position="1"/>
        <end position="81"/>
    </location>
</feature>
<gene>
    <name evidence="3" type="ORF">F0M18_01710</name>
</gene>
<dbReference type="GO" id="GO:0016740">
    <property type="term" value="F:transferase activity"/>
    <property type="evidence" value="ECO:0007669"/>
    <property type="project" value="UniProtKB-KW"/>
</dbReference>
<name>A0A5B0X6I8_9GAMM</name>
<dbReference type="PANTHER" id="PTHR43968">
    <property type="match status" value="1"/>
</dbReference>
<dbReference type="InterPro" id="IPR004046">
    <property type="entry name" value="GST_C"/>
</dbReference>
<dbReference type="SUPFAM" id="SSF52833">
    <property type="entry name" value="Thioredoxin-like"/>
    <property type="match status" value="1"/>
</dbReference>
<dbReference type="SFLD" id="SFLDS00019">
    <property type="entry name" value="Glutathione_Transferase_(cytos"/>
    <property type="match status" value="1"/>
</dbReference>
<proteinExistence type="predicted"/>
<dbReference type="SFLD" id="SFLDG00358">
    <property type="entry name" value="Main_(cytGST)"/>
    <property type="match status" value="1"/>
</dbReference>
<dbReference type="InterPro" id="IPR040079">
    <property type="entry name" value="Glutathione_S-Trfase"/>
</dbReference>
<evidence type="ECO:0000313" key="4">
    <source>
        <dbReference type="Proteomes" id="UP000323708"/>
    </source>
</evidence>
<dbReference type="PROSITE" id="PS50404">
    <property type="entry name" value="GST_NTER"/>
    <property type="match status" value="1"/>
</dbReference>
<evidence type="ECO:0000313" key="3">
    <source>
        <dbReference type="EMBL" id="KAA1194178.1"/>
    </source>
</evidence>
<evidence type="ECO:0000259" key="2">
    <source>
        <dbReference type="PROSITE" id="PS50405"/>
    </source>
</evidence>
<dbReference type="RefSeq" id="WP_149609647.1">
    <property type="nucleotide sequence ID" value="NZ_VTUX01000001.1"/>
</dbReference>
<keyword evidence="4" id="KW-1185">Reference proteome</keyword>
<accession>A0A5B0X6I8</accession>
<protein>
    <submittedName>
        <fullName evidence="3">Glutathione S-transferase family protein</fullName>
    </submittedName>
</protein>
<dbReference type="PANTHER" id="PTHR43968:SF6">
    <property type="entry name" value="GLUTATHIONE S-TRANSFERASE OMEGA"/>
    <property type="match status" value="1"/>
</dbReference>
<dbReference type="SUPFAM" id="SSF47616">
    <property type="entry name" value="GST C-terminal domain-like"/>
    <property type="match status" value="1"/>
</dbReference>
<dbReference type="InterPro" id="IPR036249">
    <property type="entry name" value="Thioredoxin-like_sf"/>
</dbReference>
<dbReference type="CDD" id="cd00570">
    <property type="entry name" value="GST_N_family"/>
    <property type="match status" value="1"/>
</dbReference>
<dbReference type="InterPro" id="IPR010987">
    <property type="entry name" value="Glutathione-S-Trfase_C-like"/>
</dbReference>
<sequence length="264" mass="30547">MLELYTHPMSPCAQKVRIVLAEKGLDWVAHHVNLQEKENLAPDYLKLNPLGVVPTLVHDGRPVIESSIICEYLDDTWPEFALRPGDTYLRSKVRFWMKHVDVKLHPACGTLQWPMVMRPKLMEKPQRERDAILERIPEKPRRERQQRLVKLGLDAPDVADAVQTYRRTILDMEQALETSQWVVGESFSLADVCLAPYFQTLTQFNWTALYDQDCPRVADWVGRCQQRSSYQQAVAEDFPAALTARLQQEGTTVWNKIAVHLNER</sequence>
<dbReference type="Gene3D" id="1.20.1050.10">
    <property type="match status" value="1"/>
</dbReference>
<dbReference type="CDD" id="cd00299">
    <property type="entry name" value="GST_C_family"/>
    <property type="match status" value="1"/>
</dbReference>
<dbReference type="EMBL" id="VTUX01000001">
    <property type="protein sequence ID" value="KAA1194178.1"/>
    <property type="molecule type" value="Genomic_DNA"/>
</dbReference>
<dbReference type="InterPro" id="IPR050983">
    <property type="entry name" value="GST_Omega/HSP26"/>
</dbReference>
<evidence type="ECO:0000259" key="1">
    <source>
        <dbReference type="PROSITE" id="PS50404"/>
    </source>
</evidence>
<dbReference type="Pfam" id="PF13409">
    <property type="entry name" value="GST_N_2"/>
    <property type="match status" value="1"/>
</dbReference>
<organism evidence="3 4">
    <name type="scientific">Pseudohalioglobus sediminis</name>
    <dbReference type="NCBI Taxonomy" id="2606449"/>
    <lineage>
        <taxon>Bacteria</taxon>
        <taxon>Pseudomonadati</taxon>
        <taxon>Pseudomonadota</taxon>
        <taxon>Gammaproteobacteria</taxon>
        <taxon>Cellvibrionales</taxon>
        <taxon>Halieaceae</taxon>
        <taxon>Pseudohalioglobus</taxon>
    </lineage>
</organism>
<dbReference type="InterPro" id="IPR036282">
    <property type="entry name" value="Glutathione-S-Trfase_C_sf"/>
</dbReference>
<dbReference type="AlphaFoldDB" id="A0A5B0X6I8"/>
<dbReference type="Gene3D" id="3.40.30.10">
    <property type="entry name" value="Glutaredoxin"/>
    <property type="match status" value="1"/>
</dbReference>
<keyword evidence="3" id="KW-0808">Transferase</keyword>
<dbReference type="Proteomes" id="UP000323708">
    <property type="component" value="Unassembled WGS sequence"/>
</dbReference>
<comment type="caution">
    <text evidence="3">The sequence shown here is derived from an EMBL/GenBank/DDBJ whole genome shotgun (WGS) entry which is preliminary data.</text>
</comment>
<dbReference type="GO" id="GO:0005737">
    <property type="term" value="C:cytoplasm"/>
    <property type="evidence" value="ECO:0007669"/>
    <property type="project" value="TreeGrafter"/>
</dbReference>
<reference evidence="3 4" key="1">
    <citation type="submission" date="2019-09" db="EMBL/GenBank/DDBJ databases">
        <authorList>
            <person name="Chen X.-Y."/>
        </authorList>
    </citation>
    <scope>NUCLEOTIDE SEQUENCE [LARGE SCALE GENOMIC DNA]</scope>
    <source>
        <strain evidence="3 4">NY5</strain>
    </source>
</reference>
<feature type="domain" description="GST C-terminal" evidence="2">
    <location>
        <begin position="86"/>
        <end position="243"/>
    </location>
</feature>